<organism evidence="3 4">
    <name type="scientific">Acetoanaerobium pronyense</name>
    <dbReference type="NCBI Taxonomy" id="1482736"/>
    <lineage>
        <taxon>Bacteria</taxon>
        <taxon>Bacillati</taxon>
        <taxon>Bacillota</taxon>
        <taxon>Clostridia</taxon>
        <taxon>Peptostreptococcales</taxon>
        <taxon>Filifactoraceae</taxon>
        <taxon>Acetoanaerobium</taxon>
    </lineage>
</organism>
<gene>
    <name evidence="3" type="ORF">J2Z35_002069</name>
</gene>
<proteinExistence type="predicted"/>
<dbReference type="InterPro" id="IPR012854">
    <property type="entry name" value="Cu_amine_oxidase-like_N"/>
</dbReference>
<feature type="domain" description="Copper amine oxidase-like N-terminal" evidence="2">
    <location>
        <begin position="245"/>
        <end position="326"/>
    </location>
</feature>
<protein>
    <recommendedName>
        <fullName evidence="2">Copper amine oxidase-like N-terminal domain-containing protein</fullName>
    </recommendedName>
</protein>
<reference evidence="3 4" key="1">
    <citation type="submission" date="2021-03" db="EMBL/GenBank/DDBJ databases">
        <title>Genomic Encyclopedia of Type Strains, Phase IV (KMG-IV): sequencing the most valuable type-strain genomes for metagenomic binning, comparative biology and taxonomic classification.</title>
        <authorList>
            <person name="Goeker M."/>
        </authorList>
    </citation>
    <scope>NUCLEOTIDE SEQUENCE [LARGE SCALE GENOMIC DNA]</scope>
    <source>
        <strain evidence="3 4">DSM 27512</strain>
    </source>
</reference>
<name>A0ABS4KKH1_9FIRM</name>
<dbReference type="Proteomes" id="UP001314903">
    <property type="component" value="Unassembled WGS sequence"/>
</dbReference>
<dbReference type="Gene3D" id="3.30.457.10">
    <property type="entry name" value="Copper amine oxidase-like, N-terminal domain"/>
    <property type="match status" value="1"/>
</dbReference>
<evidence type="ECO:0000259" key="2">
    <source>
        <dbReference type="Pfam" id="PF07833"/>
    </source>
</evidence>
<comment type="caution">
    <text evidence="3">The sequence shown here is derived from an EMBL/GenBank/DDBJ whole genome shotgun (WGS) entry which is preliminary data.</text>
</comment>
<feature type="chain" id="PRO_5046115268" description="Copper amine oxidase-like N-terminal domain-containing protein" evidence="1">
    <location>
        <begin position="27"/>
        <end position="330"/>
    </location>
</feature>
<sequence length="330" mass="37522">MNKTMRRLAAVTLVGSLAAYPVMGFANQETLPLNIEDEVVPIRLENKEVKKSLYGKLEGEVFKVENLEHFDRIFLNTKDGSEIHLNVDKTPIYSLESMSKVEKSSIEVGDTLQAFYDVTMPMILIYPPQYSPKVIVVMDSDSRSLKVSKFDEDFLSTEKDMINNLKLNIGENTIIEDLEGNTDFSAEDVKNNELMVFYTATTRSIPPQTSPQKIIVLPEIKDEGHVIVEEPVETEIPQAVKEIIESQSYYSNNSRMVPVASIGNALGYNVVWNAQERKVSLTKYENTIEVLVDTNQYIVNGRWIKMPVNTEIRDSRTYSEENFIEFLLGN</sequence>
<evidence type="ECO:0000313" key="4">
    <source>
        <dbReference type="Proteomes" id="UP001314903"/>
    </source>
</evidence>
<dbReference type="SUPFAM" id="SSF55383">
    <property type="entry name" value="Copper amine oxidase, domain N"/>
    <property type="match status" value="1"/>
</dbReference>
<evidence type="ECO:0000313" key="3">
    <source>
        <dbReference type="EMBL" id="MBP2028268.1"/>
    </source>
</evidence>
<feature type="signal peptide" evidence="1">
    <location>
        <begin position="1"/>
        <end position="26"/>
    </location>
</feature>
<keyword evidence="4" id="KW-1185">Reference proteome</keyword>
<dbReference type="RefSeq" id="WP_209661322.1">
    <property type="nucleotide sequence ID" value="NZ_JAGGLI010000024.1"/>
</dbReference>
<dbReference type="Pfam" id="PF07833">
    <property type="entry name" value="Cu_amine_oxidN1"/>
    <property type="match status" value="1"/>
</dbReference>
<evidence type="ECO:0000256" key="1">
    <source>
        <dbReference type="SAM" id="SignalP"/>
    </source>
</evidence>
<dbReference type="EMBL" id="JAGGLI010000024">
    <property type="protein sequence ID" value="MBP2028268.1"/>
    <property type="molecule type" value="Genomic_DNA"/>
</dbReference>
<dbReference type="InterPro" id="IPR036582">
    <property type="entry name" value="Mao_N_sf"/>
</dbReference>
<accession>A0ABS4KKH1</accession>
<keyword evidence="1" id="KW-0732">Signal</keyword>